<dbReference type="AlphaFoldDB" id="A0A0F9UDF9"/>
<evidence type="ECO:0008006" key="2">
    <source>
        <dbReference type="Google" id="ProtNLM"/>
    </source>
</evidence>
<protein>
    <recommendedName>
        <fullName evidence="2">N-acylneuraminate cytidylyltransferase</fullName>
    </recommendedName>
</protein>
<dbReference type="PANTHER" id="PTHR21485:SF6">
    <property type="entry name" value="N-ACYLNEURAMINATE CYTIDYLYLTRANSFERASE-RELATED"/>
    <property type="match status" value="1"/>
</dbReference>
<dbReference type="InterPro" id="IPR003329">
    <property type="entry name" value="Cytidylyl_trans"/>
</dbReference>
<name>A0A0F9UDF9_9ZZZZ</name>
<dbReference type="Gene3D" id="3.90.550.10">
    <property type="entry name" value="Spore Coat Polysaccharide Biosynthesis Protein SpsA, Chain A"/>
    <property type="match status" value="1"/>
</dbReference>
<comment type="caution">
    <text evidence="1">The sequence shown here is derived from an EMBL/GenBank/DDBJ whole genome shotgun (WGS) entry which is preliminary data.</text>
</comment>
<proteinExistence type="predicted"/>
<dbReference type="InterPro" id="IPR050793">
    <property type="entry name" value="CMP-NeuNAc_synthase"/>
</dbReference>
<dbReference type="EMBL" id="LAZR01000116">
    <property type="protein sequence ID" value="KKN89704.1"/>
    <property type="molecule type" value="Genomic_DNA"/>
</dbReference>
<dbReference type="SUPFAM" id="SSF53448">
    <property type="entry name" value="Nucleotide-diphospho-sugar transferases"/>
    <property type="match status" value="1"/>
</dbReference>
<accession>A0A0F9UDF9</accession>
<dbReference type="PANTHER" id="PTHR21485">
    <property type="entry name" value="HAD SUPERFAMILY MEMBERS CMAS AND KDSC"/>
    <property type="match status" value="1"/>
</dbReference>
<dbReference type="InterPro" id="IPR029044">
    <property type="entry name" value="Nucleotide-diphossugar_trans"/>
</dbReference>
<gene>
    <name evidence="1" type="ORF">LCGC14_0235500</name>
</gene>
<reference evidence="1" key="1">
    <citation type="journal article" date="2015" name="Nature">
        <title>Complex archaea that bridge the gap between prokaryotes and eukaryotes.</title>
        <authorList>
            <person name="Spang A."/>
            <person name="Saw J.H."/>
            <person name="Jorgensen S.L."/>
            <person name="Zaremba-Niedzwiedzka K."/>
            <person name="Martijn J."/>
            <person name="Lind A.E."/>
            <person name="van Eijk R."/>
            <person name="Schleper C."/>
            <person name="Guy L."/>
            <person name="Ettema T.J."/>
        </authorList>
    </citation>
    <scope>NUCLEOTIDE SEQUENCE</scope>
</reference>
<dbReference type="Pfam" id="PF02348">
    <property type="entry name" value="CTP_transf_3"/>
    <property type="match status" value="1"/>
</dbReference>
<dbReference type="GO" id="GO:0008781">
    <property type="term" value="F:N-acylneuraminate cytidylyltransferase activity"/>
    <property type="evidence" value="ECO:0007669"/>
    <property type="project" value="TreeGrafter"/>
</dbReference>
<sequence length="245" mass="28112">MKTIALVAAKGTSKRVESKSIRPFAGMNLTTLKLQTLLKVKHLDGIVLSSEDPAVLNKAAQFRILQHKRDVYFSLDTTPMSEVYQHLANAVMKNFGNDTVIVWTPITNPLILPKSFDEVIETYYDRVANSQHKTFNYDCLHTVTRIHDYIFDGWNRKPTTFTSFAGTRSNQIHAFKLNLGACILPASKMRKCKSILGETPYFEFVDRNEFMDIDYPEEFAFAEMLYRSREKSKPMPKPTAKKETK</sequence>
<organism evidence="1">
    <name type="scientific">marine sediment metagenome</name>
    <dbReference type="NCBI Taxonomy" id="412755"/>
    <lineage>
        <taxon>unclassified sequences</taxon>
        <taxon>metagenomes</taxon>
        <taxon>ecological metagenomes</taxon>
    </lineage>
</organism>
<evidence type="ECO:0000313" key="1">
    <source>
        <dbReference type="EMBL" id="KKN89704.1"/>
    </source>
</evidence>